<dbReference type="RefSeq" id="WP_136407513.1">
    <property type="nucleotide sequence ID" value="NZ_SSWX01000024.1"/>
</dbReference>
<dbReference type="SUPFAM" id="SSF69635">
    <property type="entry name" value="Type III secretory system chaperone-like"/>
    <property type="match status" value="1"/>
</dbReference>
<proteinExistence type="predicted"/>
<dbReference type="GO" id="GO:0030254">
    <property type="term" value="P:protein secretion by the type III secretion system"/>
    <property type="evidence" value="ECO:0007669"/>
    <property type="project" value="InterPro"/>
</dbReference>
<comment type="caution">
    <text evidence="1">The sequence shown here is derived from an EMBL/GenBank/DDBJ whole genome shotgun (WGS) entry which is preliminary data.</text>
</comment>
<keyword evidence="2" id="KW-1185">Reference proteome</keyword>
<evidence type="ECO:0000313" key="2">
    <source>
        <dbReference type="Proteomes" id="UP000306236"/>
    </source>
</evidence>
<dbReference type="AlphaFoldDB" id="A0A4S5BKY0"/>
<accession>A0A4S5BKY0</accession>
<dbReference type="InterPro" id="IPR010261">
    <property type="entry name" value="Tir_chaperone"/>
</dbReference>
<evidence type="ECO:0000313" key="1">
    <source>
        <dbReference type="EMBL" id="THJ31351.1"/>
    </source>
</evidence>
<dbReference type="Gene3D" id="3.30.1460.10">
    <property type="match status" value="1"/>
</dbReference>
<reference evidence="1 2" key="1">
    <citation type="submission" date="2019-04" db="EMBL/GenBank/DDBJ databases">
        <title>Lampropedia sp YIM MLB12 draf genome.</title>
        <authorList>
            <person name="Wang Y.-X."/>
        </authorList>
    </citation>
    <scope>NUCLEOTIDE SEQUENCE [LARGE SCALE GENOMIC DNA]</scope>
    <source>
        <strain evidence="1 2">YIM MLB12</strain>
    </source>
</reference>
<sequence length="154" mass="17019">MLDDKLMGLLSALGESMGLADLQWDAHEECHLAIGEELTLLLRHSSEEERITLASVVANEVPEPLDHALAIELLEHALHPMAHTGPAVGLDRDSDFLLAYCLISTAHLEPTVFVEKTMAFLEYAFHMRRRIAGEHAQAQMPESITNGLQLGQMV</sequence>
<name>A0A4S5BKY0_9BURK</name>
<dbReference type="EMBL" id="SSWX01000024">
    <property type="protein sequence ID" value="THJ31351.1"/>
    <property type="molecule type" value="Genomic_DNA"/>
</dbReference>
<protein>
    <submittedName>
        <fullName evidence="1">Uncharacterized protein</fullName>
    </submittedName>
</protein>
<organism evidence="1 2">
    <name type="scientific">Lampropedia aestuarii</name>
    <dbReference type="NCBI Taxonomy" id="2562762"/>
    <lineage>
        <taxon>Bacteria</taxon>
        <taxon>Pseudomonadati</taxon>
        <taxon>Pseudomonadota</taxon>
        <taxon>Betaproteobacteria</taxon>
        <taxon>Burkholderiales</taxon>
        <taxon>Comamonadaceae</taxon>
        <taxon>Lampropedia</taxon>
    </lineage>
</organism>
<dbReference type="Pfam" id="PF05932">
    <property type="entry name" value="CesT"/>
    <property type="match status" value="1"/>
</dbReference>
<dbReference type="Proteomes" id="UP000306236">
    <property type="component" value="Unassembled WGS sequence"/>
</dbReference>
<gene>
    <name evidence="1" type="ORF">E8K88_15105</name>
</gene>